<protein>
    <submittedName>
        <fullName evidence="2">Uncharacterized protein</fullName>
    </submittedName>
</protein>
<evidence type="ECO:0000313" key="2">
    <source>
        <dbReference type="EMBL" id="KAF4103580.1"/>
    </source>
</evidence>
<comment type="caution">
    <text evidence="2">The sequence shown here is derived from an EMBL/GenBank/DDBJ whole genome shotgun (WGS) entry which is preliminary data.</text>
</comment>
<feature type="region of interest" description="Disordered" evidence="1">
    <location>
        <begin position="178"/>
        <end position="205"/>
    </location>
</feature>
<name>A0A7J6C8J6_9TELE</name>
<evidence type="ECO:0000313" key="3">
    <source>
        <dbReference type="Proteomes" id="UP000579812"/>
    </source>
</evidence>
<proteinExistence type="predicted"/>
<dbReference type="PANTHER" id="PTHR46601">
    <property type="entry name" value="ULP_PROTEASE DOMAIN-CONTAINING PROTEIN"/>
    <property type="match status" value="1"/>
</dbReference>
<organism evidence="2 3">
    <name type="scientific">Onychostoma macrolepis</name>
    <dbReference type="NCBI Taxonomy" id="369639"/>
    <lineage>
        <taxon>Eukaryota</taxon>
        <taxon>Metazoa</taxon>
        <taxon>Chordata</taxon>
        <taxon>Craniata</taxon>
        <taxon>Vertebrata</taxon>
        <taxon>Euteleostomi</taxon>
        <taxon>Actinopterygii</taxon>
        <taxon>Neopterygii</taxon>
        <taxon>Teleostei</taxon>
        <taxon>Ostariophysi</taxon>
        <taxon>Cypriniformes</taxon>
        <taxon>Cyprinidae</taxon>
        <taxon>Acrossocheilinae</taxon>
        <taxon>Onychostoma</taxon>
    </lineage>
</organism>
<dbReference type="AlphaFoldDB" id="A0A7J6C8J6"/>
<dbReference type="EMBL" id="JAAMOB010000016">
    <property type="protein sequence ID" value="KAF4103580.1"/>
    <property type="molecule type" value="Genomic_DNA"/>
</dbReference>
<accession>A0A7J6C8J6</accession>
<reference evidence="2 3" key="1">
    <citation type="submission" date="2020-04" db="EMBL/GenBank/DDBJ databases">
        <title>Chromosome-level genome assembly of a cyprinid fish Onychostoma macrolepis by integration of Nanopore Sequencing, Bionano and Hi-C technology.</title>
        <authorList>
            <person name="Wang D."/>
        </authorList>
    </citation>
    <scope>NUCLEOTIDE SEQUENCE [LARGE SCALE GENOMIC DNA]</scope>
    <source>
        <strain evidence="2">SWU-2019</strain>
        <tissue evidence="2">Muscle</tissue>
    </source>
</reference>
<dbReference type="PANTHER" id="PTHR46601:SF2">
    <property type="entry name" value="UBIQUITIN-LIKE PROTEASE FAMILY PROFILE DOMAIN-CONTAINING PROTEIN"/>
    <property type="match status" value="1"/>
</dbReference>
<gene>
    <name evidence="2" type="ORF">G5714_016463</name>
</gene>
<dbReference type="Proteomes" id="UP000579812">
    <property type="component" value="Unassembled WGS sequence"/>
</dbReference>
<keyword evidence="3" id="KW-1185">Reference proteome</keyword>
<evidence type="ECO:0000256" key="1">
    <source>
        <dbReference type="SAM" id="MobiDB-lite"/>
    </source>
</evidence>
<sequence length="941" mass="105880">MDIVTIMEEEFPKLQPLQGRWMFYKATGGSGQRRMTLISMDTEGYSGRQIRSVSNSGKNVLFLVPLQEEMDTQPLPYNSAEFAKMPKVPCVTCNTTMPLQMLALHAEECKLNSNENIDLVIVEDTDLEDQVTNTDAGARDVSEDSLAVCPICQKELPLSVLPYHGSLCAERSFSTRGFEDDMEQPGPSSGAHSSRISGPATEEWKTVENPQEAVQLFFEHLREGGKRQPTLFLSLDSRDTDEERDRSLISFYKQQREKNQWAAPFNCHIQGDAAIGIGVTRHILSTTIAKLKHGFKLNYGPALSGLSLAIVHSLTGGTKDTATTNLCLEDCPDIEQRETIRLLLKDEWTEDETSQVSNLCLDFYFAVPNKRSNKMLLFQQLLTHAVLGRAGAQLKQLKKGLKDTGVWPLISCRPDVLPLLFPRESEVEITPEMILQAIQWPQTQHTEDSEDSDADDIQPEKLNLVTGLLRTFVEHALDCLQHVIPRQVFQSTQDCVEAVACNTDSPLCMLGQCAECRNGKLFEMRTLCNIPEEDKQIKVTWYAWETTEGLPNKVQKSGTLGDVLNFLKTAATKFVHYCFVKKQQSGFFQAKKLQAKTDQETVVLQVDFAENYTAAYQDQIQSAHWHQRQVTVFPSVLWFDGDPESYAIVSDSLEHDKRSVATFLSKIVEDIKMKHPAMKEIHIFSDGAASQFKNKFIWCSMSTTFRELFPALSIQWHFFATSHGKGAVDGVGATVKRAVNTDVLCRQAVLVTDAASFVASARKSCPNINIKLITANEITDFIQHHRLNERWAITSAVPGTQSVHHMEPVSWGEVCHKIYSEAEQSGVHTFLLSEITSDECPEHQSFEHQSTAAKNIKTGDCVLVQFKANKSFRQFVGLVYNREQEALEIRFLRRNDSAGLVYILPVMEGKAWVTPDQVIETFIPKVDNRGRYHFAEAVFAE</sequence>
<feature type="compositionally biased region" description="Polar residues" evidence="1">
    <location>
        <begin position="186"/>
        <end position="196"/>
    </location>
</feature>